<proteinExistence type="predicted"/>
<evidence type="ECO:0000313" key="1">
    <source>
        <dbReference type="EMBL" id="KAI0091080.1"/>
    </source>
</evidence>
<accession>A0ACB8U9Z0</accession>
<comment type="caution">
    <text evidence="1">The sequence shown here is derived from an EMBL/GenBank/DDBJ whole genome shotgun (WGS) entry which is preliminary data.</text>
</comment>
<sequence>MTLDNFTKHPDLWFEDGNVVLVAEGIGFRVYGGLLAKHSKIFCDMFSVPQPELKAEDTCEGYPVVCLPDDGAEELAAVLNIIYDTNSSKRFYSRATRVPFLIVAAAIRLGYKYAFNEIKDEALRRISLCYPRDWKKSHWDSHWHGGSNQEQPETSADAEGIPACQIVWNPTGSIVVFHLARQLGLDDLVPAALYRCANDLSVESLFAATNQKDRFFTLSQSELQDCIQAREDLSAHNVSLYGILSKLKISPECALKLKNQDQTSSCRNTMSVMTTHAHASHFMDGRAVLDPFRALFSRYKSHESANLKHSKATNHHTTGSLAEVGVPSPSLCSACFSDIYLHFLRKQEGVWVELSTKFCPYPRYQDSDADNELT</sequence>
<keyword evidence="2" id="KW-1185">Reference proteome</keyword>
<dbReference type="Proteomes" id="UP001055072">
    <property type="component" value="Unassembled WGS sequence"/>
</dbReference>
<gene>
    <name evidence="1" type="ORF">BDY19DRAFT_680917</name>
</gene>
<protein>
    <submittedName>
        <fullName evidence="1">Uncharacterized protein</fullName>
    </submittedName>
</protein>
<organism evidence="1 2">
    <name type="scientific">Irpex rosettiformis</name>
    <dbReference type="NCBI Taxonomy" id="378272"/>
    <lineage>
        <taxon>Eukaryota</taxon>
        <taxon>Fungi</taxon>
        <taxon>Dikarya</taxon>
        <taxon>Basidiomycota</taxon>
        <taxon>Agaricomycotina</taxon>
        <taxon>Agaricomycetes</taxon>
        <taxon>Polyporales</taxon>
        <taxon>Irpicaceae</taxon>
        <taxon>Irpex</taxon>
    </lineage>
</organism>
<reference evidence="1" key="1">
    <citation type="journal article" date="2021" name="Environ. Microbiol.">
        <title>Gene family expansions and transcriptome signatures uncover fungal adaptations to wood decay.</title>
        <authorList>
            <person name="Hage H."/>
            <person name="Miyauchi S."/>
            <person name="Viragh M."/>
            <person name="Drula E."/>
            <person name="Min B."/>
            <person name="Chaduli D."/>
            <person name="Navarro D."/>
            <person name="Favel A."/>
            <person name="Norest M."/>
            <person name="Lesage-Meessen L."/>
            <person name="Balint B."/>
            <person name="Merenyi Z."/>
            <person name="de Eugenio L."/>
            <person name="Morin E."/>
            <person name="Martinez A.T."/>
            <person name="Baldrian P."/>
            <person name="Stursova M."/>
            <person name="Martinez M.J."/>
            <person name="Novotny C."/>
            <person name="Magnuson J.K."/>
            <person name="Spatafora J.W."/>
            <person name="Maurice S."/>
            <person name="Pangilinan J."/>
            <person name="Andreopoulos W."/>
            <person name="LaButti K."/>
            <person name="Hundley H."/>
            <person name="Na H."/>
            <person name="Kuo A."/>
            <person name="Barry K."/>
            <person name="Lipzen A."/>
            <person name="Henrissat B."/>
            <person name="Riley R."/>
            <person name="Ahrendt S."/>
            <person name="Nagy L.G."/>
            <person name="Grigoriev I.V."/>
            <person name="Martin F."/>
            <person name="Rosso M.N."/>
        </authorList>
    </citation>
    <scope>NUCLEOTIDE SEQUENCE</scope>
    <source>
        <strain evidence="1">CBS 384.51</strain>
    </source>
</reference>
<dbReference type="EMBL" id="MU274906">
    <property type="protein sequence ID" value="KAI0091080.1"/>
    <property type="molecule type" value="Genomic_DNA"/>
</dbReference>
<name>A0ACB8U9Z0_9APHY</name>
<evidence type="ECO:0000313" key="2">
    <source>
        <dbReference type="Proteomes" id="UP001055072"/>
    </source>
</evidence>